<dbReference type="InterPro" id="IPR047187">
    <property type="entry name" value="SF1_C_Upf1"/>
</dbReference>
<gene>
    <name evidence="8" type="ORF">RF11_13305</name>
</gene>
<dbReference type="SUPFAM" id="SSF52540">
    <property type="entry name" value="P-loop containing nucleoside triphosphate hydrolases"/>
    <property type="match status" value="1"/>
</dbReference>
<dbReference type="FunFam" id="3.40.50.300:FF:002863">
    <property type="entry name" value="Pre-mRNA-splicing factor cwf11"/>
    <property type="match status" value="1"/>
</dbReference>
<dbReference type="InterPro" id="IPR048966">
    <property type="entry name" value="Aquarius_b-barrel"/>
</dbReference>
<reference evidence="8 9" key="1">
    <citation type="journal article" date="2014" name="Genome Biol. Evol.">
        <title>The genome of the myxosporean Thelohanellus kitauei shows adaptations to nutrient acquisition within its fish host.</title>
        <authorList>
            <person name="Yang Y."/>
            <person name="Xiong J."/>
            <person name="Zhou Z."/>
            <person name="Huo F."/>
            <person name="Miao W."/>
            <person name="Ran C."/>
            <person name="Liu Y."/>
            <person name="Zhang J."/>
            <person name="Feng J."/>
            <person name="Wang M."/>
            <person name="Wang M."/>
            <person name="Wang L."/>
            <person name="Yao B."/>
        </authorList>
    </citation>
    <scope>NUCLEOTIDE SEQUENCE [LARGE SCALE GENOMIC DNA]</scope>
    <source>
        <strain evidence="8">Wuqing</strain>
    </source>
</reference>
<keyword evidence="2" id="KW-0175">Coiled coil</keyword>
<dbReference type="OrthoDB" id="1879at2759"/>
<dbReference type="InterPro" id="IPR026300">
    <property type="entry name" value="CWF11_fam"/>
</dbReference>
<dbReference type="Gene3D" id="3.40.50.300">
    <property type="entry name" value="P-loop containing nucleotide triphosphate hydrolases"/>
    <property type="match status" value="2"/>
</dbReference>
<keyword evidence="9" id="KW-1185">Reference proteome</keyword>
<dbReference type="GO" id="GO:0004386">
    <property type="term" value="F:helicase activity"/>
    <property type="evidence" value="ECO:0007669"/>
    <property type="project" value="InterPro"/>
</dbReference>
<dbReference type="InterPro" id="IPR027417">
    <property type="entry name" value="P-loop_NTPase"/>
</dbReference>
<dbReference type="InterPro" id="IPR032174">
    <property type="entry name" value="Aquarius_N"/>
</dbReference>
<evidence type="ECO:0000313" key="9">
    <source>
        <dbReference type="Proteomes" id="UP000031668"/>
    </source>
</evidence>
<evidence type="ECO:0000259" key="4">
    <source>
        <dbReference type="Pfam" id="PF13087"/>
    </source>
</evidence>
<feature type="coiled-coil region" evidence="2">
    <location>
        <begin position="1334"/>
        <end position="1383"/>
    </location>
</feature>
<dbReference type="Pfam" id="PF13086">
    <property type="entry name" value="AAA_11"/>
    <property type="match status" value="1"/>
</dbReference>
<organism evidence="8 9">
    <name type="scientific">Thelohanellus kitauei</name>
    <name type="common">Myxosporean</name>
    <dbReference type="NCBI Taxonomy" id="669202"/>
    <lineage>
        <taxon>Eukaryota</taxon>
        <taxon>Metazoa</taxon>
        <taxon>Cnidaria</taxon>
        <taxon>Myxozoa</taxon>
        <taxon>Myxosporea</taxon>
        <taxon>Bivalvulida</taxon>
        <taxon>Platysporina</taxon>
        <taxon>Myxobolidae</taxon>
        <taxon>Thelohanellus</taxon>
    </lineage>
</organism>
<comment type="subcellular location">
    <subcellularLocation>
        <location evidence="1">Nucleus</location>
    </subcellularLocation>
</comment>
<evidence type="ECO:0000259" key="6">
    <source>
        <dbReference type="Pfam" id="PF21143"/>
    </source>
</evidence>
<evidence type="ECO:0000259" key="3">
    <source>
        <dbReference type="Pfam" id="PF13086"/>
    </source>
</evidence>
<keyword evidence="1" id="KW-0508">mRNA splicing</keyword>
<dbReference type="Pfam" id="PF21143">
    <property type="entry name" value="Aquarius_N_2nd"/>
    <property type="match status" value="1"/>
</dbReference>
<evidence type="ECO:0000259" key="5">
    <source>
        <dbReference type="Pfam" id="PF16399"/>
    </source>
</evidence>
<dbReference type="PANTHER" id="PTHR10887">
    <property type="entry name" value="DNA2/NAM7 HELICASE FAMILY"/>
    <property type="match status" value="1"/>
</dbReference>
<dbReference type="Pfam" id="PF13087">
    <property type="entry name" value="AAA_12"/>
    <property type="match status" value="1"/>
</dbReference>
<accession>A0A0C2JY18</accession>
<feature type="domain" description="RNA helicase aquarius insertion" evidence="7">
    <location>
        <begin position="695"/>
        <end position="738"/>
    </location>
</feature>
<evidence type="ECO:0000259" key="7">
    <source>
        <dbReference type="Pfam" id="PF21144"/>
    </source>
</evidence>
<protein>
    <submittedName>
        <fullName evidence="8">Intron-binding protein aquarius</fullName>
    </submittedName>
</protein>
<feature type="domain" description="RNA helicase aquarius beta-barrel" evidence="6">
    <location>
        <begin position="484"/>
        <end position="645"/>
    </location>
</feature>
<dbReference type="CDD" id="cd18808">
    <property type="entry name" value="SF1_C_Upf1"/>
    <property type="match status" value="1"/>
</dbReference>
<dbReference type="Pfam" id="PF16399">
    <property type="entry name" value="Aquarius_N_1st"/>
    <property type="match status" value="1"/>
</dbReference>
<dbReference type="Proteomes" id="UP000031668">
    <property type="component" value="Unassembled WGS sequence"/>
</dbReference>
<sequence length="1394" mass="163684">MPVLYQSKFISPQSDEISKNPLSRFAAIHWYPSAKDVPFDKAIVEEVYVKYLKSNNFERRQVMILEFTRYLENYLWRFFNSETESIEHVLSIILVINEKYRSKISPWECLVNNDTFADHLFILIYRMAFNETITFRERCHIVEFFTNCINSLEVDLIRKQLQDIVSISSWTCLLPNRLDYELGQNKIYKKLYAKHTAKVKKLKNKERETYMLKSTFLSNFIKYFLDIMDQDPDNIIEDTSKKSFVHFFMFLLIELESLLSTRRFFHALFDDHHVVVHTRLSQLFTSGKDKMFIELWEILRFYSKIEIDDMKGEELNHEQLLERHYSDLTHLQRIAFTQFKSEMQEFYLLPVYRLDSRDSLIEHFGKLSDESLFRFAHHCNIVNYVGNSMDRDFVIELLTFKYERSKTLLEKVNSQSLYPDENMLWYESAIPDEDWSGDDALPLPKLNLQFLTLKDYLWRNFILFLLESTFSIKMDIEDAVSRLKPWMNELGDTQFAGWARMALPLKDFAISKVGPTDVSTSNPQYVYADLTISTRMRESFKNEWLGLRRHDPIFLLYIRFDNVGVSMHIDNIFPQKYGIIALRGAEIVGILNEEGKVVDEGVEFKPKDNMCSYRISLDPNQYQKDMKGVQNGRTVYNALNVIMRRKPKENNFKAVLETIRSLMNTDFLIPEWLGDIFLGYGDPSSAHPSQLKNETIVDFYDTFVDQQHIIQSFPGRNITFSSEKNLPFWKLSFEGENITAESYTIERSVFDKKKLKLNKLRYTPKQVEAIHLGLRNGLSLIVGPPGTGKTDVAVQIISTLFNTFPTQRTLIVTHSNQALNQIFEKIVYLNVKDMELIRLGHGEEELSTTKDFSRRGRVNEVLARRLELIQQVIDLQKSLNIEGMLDHTCETASNFFTYQIKIRIKNFFDTVAASDRSPSVVANEFPFRIFIQSVLGEQVFEMTSFDDDYKMACEYIDYIENIFTELHQYRPFELLRTVKDRSNYMVSKTCRIIAMTCVHAALKRKDLVDLRFQYDNIIMEEAAQILEIETFIPLLLQNPHDGYNRLKRIILIGDHNQLPPIIRSLAFQKYCNMEQSLFSRFIRLGVPCVELDYQGRCRPSICELFKWRYKDLKTLPILLENPTYQLANTGFLFEYQLINVENFEGQGETEPTKHFIQNLGEAEYAASLFVYMRLCGYPAEKISILTTYNGQKHLIRDIIKKKCSENVLLGQPHKISTVDRYQGQQNDYIILSLVRTKTIGYLRDVRRLVVAMSRARLGLYVLARVSTFDRCHELSPAFGRLLEFPTRLHIVTNEEHPSQRQCNSHSMVPRDMVKSFDSVVEFSKYVHTLYLSVAYQHQIEEKKLEEERKRIDEEQRLQYEAYVKQMEALAEENSKKYQTIKNEVVLDEKDAADA</sequence>
<dbReference type="PIRSF" id="PIRSF038901">
    <property type="entry name" value="AQR_cwf11"/>
    <property type="match status" value="1"/>
</dbReference>
<dbReference type="EMBL" id="JWZT01000435">
    <property type="protein sequence ID" value="KII74383.1"/>
    <property type="molecule type" value="Genomic_DNA"/>
</dbReference>
<dbReference type="GO" id="GO:0000398">
    <property type="term" value="P:mRNA splicing, via spliceosome"/>
    <property type="evidence" value="ECO:0007669"/>
    <property type="project" value="InterPro"/>
</dbReference>
<dbReference type="Pfam" id="PF21144">
    <property type="entry name" value="Aquarius_N_3rd"/>
    <property type="match status" value="1"/>
</dbReference>
<dbReference type="InterPro" id="IPR041677">
    <property type="entry name" value="DNA2/NAM7_AAA_11"/>
</dbReference>
<evidence type="ECO:0000256" key="2">
    <source>
        <dbReference type="SAM" id="Coils"/>
    </source>
</evidence>
<comment type="similarity">
    <text evidence="1">Belongs to the CWF11 family.</text>
</comment>
<dbReference type="PANTHER" id="PTHR10887:SF5">
    <property type="entry name" value="RNA HELICASE AQUARIUS"/>
    <property type="match status" value="1"/>
</dbReference>
<dbReference type="InterPro" id="IPR045055">
    <property type="entry name" value="DNA2/NAM7-like"/>
</dbReference>
<dbReference type="GO" id="GO:0003729">
    <property type="term" value="F:mRNA binding"/>
    <property type="evidence" value="ECO:0007669"/>
    <property type="project" value="TreeGrafter"/>
</dbReference>
<evidence type="ECO:0000313" key="8">
    <source>
        <dbReference type="EMBL" id="KII74383.1"/>
    </source>
</evidence>
<keyword evidence="1" id="KW-0507">mRNA processing</keyword>
<dbReference type="OMA" id="YRVWLDC"/>
<proteinExistence type="inferred from homology"/>
<feature type="domain" description="DNA2/NAM7 helicase helicase" evidence="3">
    <location>
        <begin position="765"/>
        <end position="1064"/>
    </location>
</feature>
<comment type="caution">
    <text evidence="8">The sequence shown here is derived from an EMBL/GenBank/DDBJ whole genome shotgun (WGS) entry which is preliminary data.</text>
</comment>
<dbReference type="GO" id="GO:0071013">
    <property type="term" value="C:catalytic step 2 spliceosome"/>
    <property type="evidence" value="ECO:0007669"/>
    <property type="project" value="TreeGrafter"/>
</dbReference>
<keyword evidence="1" id="KW-0539">Nucleus</keyword>
<feature type="domain" description="DNA2/NAM7 helicase-like C-terminal" evidence="4">
    <location>
        <begin position="1073"/>
        <end position="1264"/>
    </location>
</feature>
<feature type="domain" description="RNA helicase aquarius N-terminal" evidence="5">
    <location>
        <begin position="23"/>
        <end position="405"/>
    </location>
</feature>
<dbReference type="InterPro" id="IPR041679">
    <property type="entry name" value="DNA2/NAM7-like_C"/>
</dbReference>
<dbReference type="InterPro" id="IPR048967">
    <property type="entry name" value="Aquarius_insert"/>
</dbReference>
<dbReference type="CDD" id="cd17935">
    <property type="entry name" value="EEXXQc_AQR"/>
    <property type="match status" value="1"/>
</dbReference>
<evidence type="ECO:0000256" key="1">
    <source>
        <dbReference type="PIRNR" id="PIRNR038901"/>
    </source>
</evidence>
<name>A0A0C2JY18_THEKT</name>